<accession>A0A914EQ10</accession>
<evidence type="ECO:0000313" key="1">
    <source>
        <dbReference type="Proteomes" id="UP000887540"/>
    </source>
</evidence>
<name>A0A914EQ10_9BILA</name>
<proteinExistence type="predicted"/>
<organism evidence="1 2">
    <name type="scientific">Acrobeloides nanus</name>
    <dbReference type="NCBI Taxonomy" id="290746"/>
    <lineage>
        <taxon>Eukaryota</taxon>
        <taxon>Metazoa</taxon>
        <taxon>Ecdysozoa</taxon>
        <taxon>Nematoda</taxon>
        <taxon>Chromadorea</taxon>
        <taxon>Rhabditida</taxon>
        <taxon>Tylenchina</taxon>
        <taxon>Cephalobomorpha</taxon>
        <taxon>Cephaloboidea</taxon>
        <taxon>Cephalobidae</taxon>
        <taxon>Acrobeloides</taxon>
    </lineage>
</organism>
<dbReference type="WBParaSite" id="ACRNAN_scaffold9322.g23864.t1">
    <property type="protein sequence ID" value="ACRNAN_scaffold9322.g23864.t1"/>
    <property type="gene ID" value="ACRNAN_scaffold9322.g23864"/>
</dbReference>
<dbReference type="AlphaFoldDB" id="A0A914EQ10"/>
<protein>
    <submittedName>
        <fullName evidence="2">Uncharacterized protein</fullName>
    </submittedName>
</protein>
<dbReference type="Proteomes" id="UP000887540">
    <property type="component" value="Unplaced"/>
</dbReference>
<evidence type="ECO:0000313" key="2">
    <source>
        <dbReference type="WBParaSite" id="ACRNAN_scaffold9322.g23864.t1"/>
    </source>
</evidence>
<sequence>MKQIQYYTSNFMPKSVRGLEICLTHDRSPVQFIGLTRQEEFCEQIVMAAKMAGVKIEFEDEDFNEEI</sequence>
<keyword evidence="1" id="KW-1185">Reference proteome</keyword>
<reference evidence="2" key="1">
    <citation type="submission" date="2022-11" db="UniProtKB">
        <authorList>
            <consortium name="WormBaseParasite"/>
        </authorList>
    </citation>
    <scope>IDENTIFICATION</scope>
</reference>